<protein>
    <submittedName>
        <fullName evidence="1">Uncharacterized protein</fullName>
    </submittedName>
</protein>
<dbReference type="EMBL" id="CM020618">
    <property type="protein sequence ID" value="KAK1862450.1"/>
    <property type="molecule type" value="Genomic_DNA"/>
</dbReference>
<accession>A0ACC3BX34</accession>
<name>A0ACC3BX34_PYRYE</name>
<organism evidence="1 2">
    <name type="scientific">Pyropia yezoensis</name>
    <name type="common">Susabi-nori</name>
    <name type="synonym">Porphyra yezoensis</name>
    <dbReference type="NCBI Taxonomy" id="2788"/>
    <lineage>
        <taxon>Eukaryota</taxon>
        <taxon>Rhodophyta</taxon>
        <taxon>Bangiophyceae</taxon>
        <taxon>Bangiales</taxon>
        <taxon>Bangiaceae</taxon>
        <taxon>Pyropia</taxon>
    </lineage>
</organism>
<dbReference type="Proteomes" id="UP000798662">
    <property type="component" value="Chromosome 1"/>
</dbReference>
<proteinExistence type="predicted"/>
<comment type="caution">
    <text evidence="1">The sequence shown here is derived from an EMBL/GenBank/DDBJ whole genome shotgun (WGS) entry which is preliminary data.</text>
</comment>
<gene>
    <name evidence="1" type="ORF">I4F81_005022</name>
</gene>
<keyword evidence="2" id="KW-1185">Reference proteome</keyword>
<sequence>MATFPGPRFGHAHDHASVANNVHPVPACLNLPRLRLLYSLRSTMGRPSASLKDGSSAASSSAKPDAKPNAAKPSSKARDKKGGGKGSAKGGGKSSGGGTSPAPGPPSPPATLIPALPLPILKVSLAAPSPLAAPAASTCGATALSAISAALVKSSGCLAAVGDVRRTLGAAVAEWVKALGGSGADGGGGGGVVDNVGRYVAAEIAALPANDEGADVSAGVGSDASDATALGVLLGGKVKEFGERRVVAACQAVGAATAKAVLQSGDEVVVWGVGAQPEVVAALERSIAAERPFRLTVITPTGDTRSAHPFLSLPFPTHTPTLTPYPSAASTFGFSPARSVLLLPARFVSSNGAVVTIRGGGGLAVAAKRQGAVVAVLTVSLAFGADGRLRERRPWPRPPAAAESSVCATPGCAPAGVAEDVIDPRWIDYLVTEDGAIAPSMAPHVDKAFNSFA</sequence>
<evidence type="ECO:0000313" key="1">
    <source>
        <dbReference type="EMBL" id="KAK1862450.1"/>
    </source>
</evidence>
<reference evidence="1" key="1">
    <citation type="submission" date="2019-11" db="EMBL/GenBank/DDBJ databases">
        <title>Nori genome reveals adaptations in red seaweeds to the harsh intertidal environment.</title>
        <authorList>
            <person name="Wang D."/>
            <person name="Mao Y."/>
        </authorList>
    </citation>
    <scope>NUCLEOTIDE SEQUENCE</scope>
    <source>
        <tissue evidence="1">Gametophyte</tissue>
    </source>
</reference>
<evidence type="ECO:0000313" key="2">
    <source>
        <dbReference type="Proteomes" id="UP000798662"/>
    </source>
</evidence>